<gene>
    <name evidence="2" type="ORF">DFP94_11483</name>
</gene>
<feature type="chain" id="PRO_5039054624" description="Immunoglobulin-like protein involved in spore germination" evidence="1">
    <location>
        <begin position="26"/>
        <end position="298"/>
    </location>
</feature>
<protein>
    <recommendedName>
        <fullName evidence="4">Immunoglobulin-like protein involved in spore germination</fullName>
    </recommendedName>
</protein>
<dbReference type="RefSeq" id="WP_114498656.1">
    <property type="nucleotide sequence ID" value="NZ_QPJW01000014.1"/>
</dbReference>
<keyword evidence="1" id="KW-0732">Signal</keyword>
<evidence type="ECO:0008006" key="4">
    <source>
        <dbReference type="Google" id="ProtNLM"/>
    </source>
</evidence>
<organism evidence="2 3">
    <name type="scientific">Fontibacillus phaseoli</name>
    <dbReference type="NCBI Taxonomy" id="1416533"/>
    <lineage>
        <taxon>Bacteria</taxon>
        <taxon>Bacillati</taxon>
        <taxon>Bacillota</taxon>
        <taxon>Bacilli</taxon>
        <taxon>Bacillales</taxon>
        <taxon>Paenibacillaceae</taxon>
        <taxon>Fontibacillus</taxon>
    </lineage>
</organism>
<proteinExistence type="predicted"/>
<evidence type="ECO:0000256" key="1">
    <source>
        <dbReference type="SAM" id="SignalP"/>
    </source>
</evidence>
<keyword evidence="3" id="KW-1185">Reference proteome</keyword>
<name>A0A369B2R4_9BACL</name>
<evidence type="ECO:0000313" key="3">
    <source>
        <dbReference type="Proteomes" id="UP000253090"/>
    </source>
</evidence>
<feature type="signal peptide" evidence="1">
    <location>
        <begin position="1"/>
        <end position="25"/>
    </location>
</feature>
<dbReference type="OrthoDB" id="2678132at2"/>
<dbReference type="EMBL" id="QPJW01000014">
    <property type="protein sequence ID" value="RCX15635.1"/>
    <property type="molecule type" value="Genomic_DNA"/>
</dbReference>
<sequence>MKSQLILITTTIFLSLLLTSCSNSSNDLIPSETSQPHKTTEVELSPTVAPTQTIDIKKTEAPVSEMVETNDAETVLKKYLDAFISKKFDELEPLLYPDHFQITAKELVQRIKENDFKNSVEYSEYMITSITDYDDTHKLAKLLVKPSSGSAALEDSVGLVLSNNEWKVDLSLIVNTETSDVAVNSENKEITVTKVSKTTKLNGYEFNVEYRNNLKKNRIVVGWMNKSLAVLNTDKAQMTEQLGKANVGPQSNGSFLITFNLAEKVSDQSLTITGMREADSDNLPIPGKETFDVTIPLK</sequence>
<dbReference type="PROSITE" id="PS51257">
    <property type="entry name" value="PROKAR_LIPOPROTEIN"/>
    <property type="match status" value="1"/>
</dbReference>
<accession>A0A369B2R4</accession>
<comment type="caution">
    <text evidence="2">The sequence shown here is derived from an EMBL/GenBank/DDBJ whole genome shotgun (WGS) entry which is preliminary data.</text>
</comment>
<reference evidence="2 3" key="1">
    <citation type="submission" date="2018-07" db="EMBL/GenBank/DDBJ databases">
        <title>Genomic Encyclopedia of Type Strains, Phase III (KMG-III): the genomes of soil and plant-associated and newly described type strains.</title>
        <authorList>
            <person name="Whitman W."/>
        </authorList>
    </citation>
    <scope>NUCLEOTIDE SEQUENCE [LARGE SCALE GENOMIC DNA]</scope>
    <source>
        <strain evidence="2 3">CECT 8333</strain>
    </source>
</reference>
<dbReference type="Proteomes" id="UP000253090">
    <property type="component" value="Unassembled WGS sequence"/>
</dbReference>
<dbReference type="AlphaFoldDB" id="A0A369B2R4"/>
<evidence type="ECO:0000313" key="2">
    <source>
        <dbReference type="EMBL" id="RCX15635.1"/>
    </source>
</evidence>